<dbReference type="Proteomes" id="UP001321748">
    <property type="component" value="Chromosome"/>
</dbReference>
<feature type="region of interest" description="Disordered" evidence="3">
    <location>
        <begin position="297"/>
        <end position="342"/>
    </location>
</feature>
<keyword evidence="6" id="KW-1185">Reference proteome</keyword>
<dbReference type="SUPFAM" id="SSF52540">
    <property type="entry name" value="P-loop containing nucleoside triphosphate hydrolases"/>
    <property type="match status" value="2"/>
</dbReference>
<feature type="domain" description="ABC transporter" evidence="4">
    <location>
        <begin position="371"/>
        <end position="589"/>
    </location>
</feature>
<dbReference type="RefSeq" id="WP_317642955.1">
    <property type="nucleotide sequence ID" value="NZ_AP026800.1"/>
</dbReference>
<evidence type="ECO:0000256" key="1">
    <source>
        <dbReference type="ARBA" id="ARBA00022741"/>
    </source>
</evidence>
<evidence type="ECO:0000256" key="3">
    <source>
        <dbReference type="SAM" id="MobiDB-lite"/>
    </source>
</evidence>
<evidence type="ECO:0000259" key="4">
    <source>
        <dbReference type="PROSITE" id="PS50893"/>
    </source>
</evidence>
<name>A0ABM8BAJ1_9BIFI</name>
<dbReference type="InterPro" id="IPR027417">
    <property type="entry name" value="P-loop_NTPase"/>
</dbReference>
<dbReference type="CDD" id="cd03230">
    <property type="entry name" value="ABC_DR_subfamily_A"/>
    <property type="match status" value="2"/>
</dbReference>
<evidence type="ECO:0000313" key="6">
    <source>
        <dbReference type="Proteomes" id="UP001321748"/>
    </source>
</evidence>
<dbReference type="PROSITE" id="PS00211">
    <property type="entry name" value="ABC_TRANSPORTER_1"/>
    <property type="match status" value="1"/>
</dbReference>
<gene>
    <name evidence="5" type="ORF">KIMH_00310</name>
</gene>
<reference evidence="5 6" key="1">
    <citation type="journal article" date="2023" name="Microbiol. Spectr.">
        <title>Symbiosis of Carpenter Bees with Uncharacterized Lactic Acid Bacteria Showing NAD Auxotrophy.</title>
        <authorList>
            <person name="Kawasaki S."/>
            <person name="Ozawa K."/>
            <person name="Mori T."/>
            <person name="Yamamoto A."/>
            <person name="Ito M."/>
            <person name="Ohkuma M."/>
            <person name="Sakamoto M."/>
            <person name="Matsutani M."/>
        </authorList>
    </citation>
    <scope>NUCLEOTIDE SEQUENCE [LARGE SCALE GENOMIC DNA]</scope>
    <source>
        <strain evidence="5 6">KimH</strain>
    </source>
</reference>
<dbReference type="PROSITE" id="PS50893">
    <property type="entry name" value="ABC_TRANSPORTER_2"/>
    <property type="match status" value="2"/>
</dbReference>
<evidence type="ECO:0000256" key="2">
    <source>
        <dbReference type="ARBA" id="ARBA00022840"/>
    </source>
</evidence>
<dbReference type="EMBL" id="AP026800">
    <property type="protein sequence ID" value="BDR53920.1"/>
    <property type="molecule type" value="Genomic_DNA"/>
</dbReference>
<organism evidence="5 6">
    <name type="scientific">Bombiscardovia apis</name>
    <dbReference type="NCBI Taxonomy" id="2932182"/>
    <lineage>
        <taxon>Bacteria</taxon>
        <taxon>Bacillati</taxon>
        <taxon>Actinomycetota</taxon>
        <taxon>Actinomycetes</taxon>
        <taxon>Bifidobacteriales</taxon>
        <taxon>Bifidobacteriaceae</taxon>
        <taxon>Bombiscardovia</taxon>
    </lineage>
</organism>
<dbReference type="PANTHER" id="PTHR43038">
    <property type="entry name" value="ATP-BINDING CASSETTE, SUB-FAMILY H, MEMBER 1"/>
    <property type="match status" value="1"/>
</dbReference>
<evidence type="ECO:0000313" key="5">
    <source>
        <dbReference type="EMBL" id="BDR53920.1"/>
    </source>
</evidence>
<dbReference type="PANTHER" id="PTHR43038:SF3">
    <property type="entry name" value="ABC TRANSPORTER G FAMILY MEMBER 20 ISOFORM X1"/>
    <property type="match status" value="1"/>
</dbReference>
<protein>
    <recommendedName>
        <fullName evidence="4">ABC transporter domain-containing protein</fullName>
    </recommendedName>
</protein>
<keyword evidence="1" id="KW-0547">Nucleotide-binding</keyword>
<dbReference type="SMART" id="SM00382">
    <property type="entry name" value="AAA"/>
    <property type="match status" value="2"/>
</dbReference>
<feature type="domain" description="ABC transporter" evidence="4">
    <location>
        <begin position="8"/>
        <end position="228"/>
    </location>
</feature>
<dbReference type="Pfam" id="PF00005">
    <property type="entry name" value="ABC_tran"/>
    <property type="match status" value="2"/>
</dbReference>
<dbReference type="InterPro" id="IPR003593">
    <property type="entry name" value="AAA+_ATPase"/>
</dbReference>
<sequence>MNAQSVTLKQVSVTYHGSTSPALNRFTGSLVPGEVTALTGGDGAGKTTLLKLLAGQVQPSDGSVEGLPGKERLGYQPADSGVWRDMSVIENMRFSASIYHMSEVLARPRIQQLLNAANLDYARERTGRNLSGGMRQKLGVIMAALHRPDLLLLDEPTTGVDPTSREEIWTLISAEAAAGSAVVFATTYLDEAERSSKLYLMNRGKALASGTAVQVQEQAPGQLWQAGSAQGKELSKYSLFGTSLEERPAQAAFHNWRRANTAYIWTNPQDHRQPADFTKASFDLENASIAFLLEDDERTSPSQQSGQQRSQPEPNGTKFAAKLPNREHSATETEKMAQSSRQNARIANIRPLPGSTAANQSLAAPAGTPLLEASRVVKRFGDFTALHGVSLDVKPGEIVGLIGGNGAGKTTLIRILLGLEQPTEGSGGLFGKAPSLDSRRHIGYVPQGMGLYPAMSAQENMSFAASIYQAQPRGWVADYAKQLGKLPVGQQPLGAQRLLAYAIADEHEPELLILDEPTSGMDPVSRMRLWRELHRKADQGLGILVTTHYMAEASQCDRCVIMARGQVKAEGTVDQIISGHTSLSLETANWEEAFNQLKSAGLTVSLDGTTLRLPDADPSQVQPVLQNAGIEAQMSSSKATLEEILTLVSGDDSGK</sequence>
<dbReference type="Gene3D" id="3.40.50.300">
    <property type="entry name" value="P-loop containing nucleotide triphosphate hydrolases"/>
    <property type="match status" value="2"/>
</dbReference>
<keyword evidence="2" id="KW-0067">ATP-binding</keyword>
<feature type="compositionally biased region" description="Basic and acidic residues" evidence="3">
    <location>
        <begin position="324"/>
        <end position="335"/>
    </location>
</feature>
<feature type="compositionally biased region" description="Low complexity" evidence="3">
    <location>
        <begin position="300"/>
        <end position="314"/>
    </location>
</feature>
<dbReference type="InterPro" id="IPR017871">
    <property type="entry name" value="ABC_transporter-like_CS"/>
</dbReference>
<dbReference type="InterPro" id="IPR003439">
    <property type="entry name" value="ABC_transporter-like_ATP-bd"/>
</dbReference>
<proteinExistence type="predicted"/>
<accession>A0ABM8BAJ1</accession>